<dbReference type="EMBL" id="JANBUH010000074">
    <property type="protein sequence ID" value="KAJ2755180.1"/>
    <property type="molecule type" value="Genomic_DNA"/>
</dbReference>
<keyword evidence="4" id="KW-1185">Reference proteome</keyword>
<feature type="region of interest" description="Disordered" evidence="2">
    <location>
        <begin position="48"/>
        <end position="85"/>
    </location>
</feature>
<gene>
    <name evidence="3" type="ORF">GGI19_001846</name>
</gene>
<reference evidence="3" key="1">
    <citation type="submission" date="2022-07" db="EMBL/GenBank/DDBJ databases">
        <title>Phylogenomic reconstructions and comparative analyses of Kickxellomycotina fungi.</title>
        <authorList>
            <person name="Reynolds N.K."/>
            <person name="Stajich J.E."/>
            <person name="Barry K."/>
            <person name="Grigoriev I.V."/>
            <person name="Crous P."/>
            <person name="Smith M.E."/>
        </authorList>
    </citation>
    <scope>NUCLEOTIDE SEQUENCE</scope>
    <source>
        <strain evidence="3">BCRC 34297</strain>
    </source>
</reference>
<evidence type="ECO:0000256" key="1">
    <source>
        <dbReference type="SAM" id="Coils"/>
    </source>
</evidence>
<comment type="caution">
    <text evidence="3">The sequence shown here is derived from an EMBL/GenBank/DDBJ whole genome shotgun (WGS) entry which is preliminary data.</text>
</comment>
<dbReference type="AlphaFoldDB" id="A0A9W8H0Q0"/>
<keyword evidence="1" id="KW-0175">Coiled coil</keyword>
<evidence type="ECO:0000256" key="2">
    <source>
        <dbReference type="SAM" id="MobiDB-lite"/>
    </source>
</evidence>
<feature type="compositionally biased region" description="Polar residues" evidence="2">
    <location>
        <begin position="17"/>
        <end position="31"/>
    </location>
</feature>
<feature type="coiled-coil region" evidence="1">
    <location>
        <begin position="171"/>
        <end position="198"/>
    </location>
</feature>
<dbReference type="OrthoDB" id="5594114at2759"/>
<organism evidence="3 4">
    <name type="scientific">Coemansia pectinata</name>
    <dbReference type="NCBI Taxonomy" id="1052879"/>
    <lineage>
        <taxon>Eukaryota</taxon>
        <taxon>Fungi</taxon>
        <taxon>Fungi incertae sedis</taxon>
        <taxon>Zoopagomycota</taxon>
        <taxon>Kickxellomycotina</taxon>
        <taxon>Kickxellomycetes</taxon>
        <taxon>Kickxellales</taxon>
        <taxon>Kickxellaceae</taxon>
        <taxon>Coemansia</taxon>
    </lineage>
</organism>
<evidence type="ECO:0000313" key="4">
    <source>
        <dbReference type="Proteomes" id="UP001140011"/>
    </source>
</evidence>
<proteinExistence type="predicted"/>
<sequence length="332" mass="36350">MSVHKSFLDGAIDTPWQGGQMSGSNSQNDTLYDTQSQISGRADYAYPRQQTTAQSDDNRRLHQGQKTLKRSIDRASQESASSFSSLHEKASRLNLSISDLHSDLKRLERAVVCNNEPTRTSTVDMEIKLSNIVHGIEANIRSTISETVSASIEKRLCNELGQAERRLVTQLGSVKEDIAQAQAAIASLTRDLKAMASELQSEIKACQPVASSIPNQPCSTSQDLQPLSSHTSGQLLPMSLGDIPLLPFSPSNQLSAPPLPLSLQPPSLELAMPPATTSTHFVSVYHFIQEPRTICSSLFAIADAMKRVDNQCPCRIEGGWPVPLIKDKRFKK</sequence>
<feature type="region of interest" description="Disordered" evidence="2">
    <location>
        <begin position="1"/>
        <end position="31"/>
    </location>
</feature>
<protein>
    <submittedName>
        <fullName evidence="3">Uncharacterized protein</fullName>
    </submittedName>
</protein>
<evidence type="ECO:0000313" key="3">
    <source>
        <dbReference type="EMBL" id="KAJ2755180.1"/>
    </source>
</evidence>
<accession>A0A9W8H0Q0</accession>
<dbReference type="Proteomes" id="UP001140011">
    <property type="component" value="Unassembled WGS sequence"/>
</dbReference>
<name>A0A9W8H0Q0_9FUNG</name>